<evidence type="ECO:0000313" key="3">
    <source>
        <dbReference type="WBParaSite" id="ALUE_0000242901-mRNA-1"/>
    </source>
</evidence>
<evidence type="ECO:0000256" key="1">
    <source>
        <dbReference type="SAM" id="Phobius"/>
    </source>
</evidence>
<feature type="transmembrane region" description="Helical" evidence="1">
    <location>
        <begin position="15"/>
        <end position="38"/>
    </location>
</feature>
<keyword evidence="1" id="KW-0812">Transmembrane</keyword>
<evidence type="ECO:0000313" key="2">
    <source>
        <dbReference type="Proteomes" id="UP000036681"/>
    </source>
</evidence>
<keyword evidence="2" id="KW-1185">Reference proteome</keyword>
<name>A0A0M3HLN4_ASCLU</name>
<sequence length="42" mass="4750">MTSIASSHRLVEHAIAVILMFFVNQGNVLIAHLLFIYFSSEE</sequence>
<reference evidence="3" key="1">
    <citation type="submission" date="2017-02" db="UniProtKB">
        <authorList>
            <consortium name="WormBaseParasite"/>
        </authorList>
    </citation>
    <scope>IDENTIFICATION</scope>
</reference>
<protein>
    <submittedName>
        <fullName evidence="3">7TM GPCR serpentine receptor class x (Srx) domain-containing protein</fullName>
    </submittedName>
</protein>
<keyword evidence="1" id="KW-1133">Transmembrane helix</keyword>
<proteinExistence type="predicted"/>
<keyword evidence="1" id="KW-0472">Membrane</keyword>
<dbReference type="WBParaSite" id="ALUE_0000242901-mRNA-1">
    <property type="protein sequence ID" value="ALUE_0000242901-mRNA-1"/>
    <property type="gene ID" value="ALUE_0000242901"/>
</dbReference>
<dbReference type="AlphaFoldDB" id="A0A0M3HLN4"/>
<accession>A0A0M3HLN4</accession>
<organism evidence="2 3">
    <name type="scientific">Ascaris lumbricoides</name>
    <name type="common">Giant roundworm</name>
    <dbReference type="NCBI Taxonomy" id="6252"/>
    <lineage>
        <taxon>Eukaryota</taxon>
        <taxon>Metazoa</taxon>
        <taxon>Ecdysozoa</taxon>
        <taxon>Nematoda</taxon>
        <taxon>Chromadorea</taxon>
        <taxon>Rhabditida</taxon>
        <taxon>Spirurina</taxon>
        <taxon>Ascaridomorpha</taxon>
        <taxon>Ascaridoidea</taxon>
        <taxon>Ascarididae</taxon>
        <taxon>Ascaris</taxon>
    </lineage>
</organism>
<dbReference type="Proteomes" id="UP000036681">
    <property type="component" value="Unplaced"/>
</dbReference>